<dbReference type="Pfam" id="PF06398">
    <property type="entry name" value="Pex24p"/>
    <property type="match status" value="1"/>
</dbReference>
<dbReference type="PANTHER" id="PTHR28304">
    <property type="entry name" value="PEROXISOMAL MEMBRANE PROTEIN PEX29"/>
    <property type="match status" value="1"/>
</dbReference>
<dbReference type="PANTHER" id="PTHR28304:SF2">
    <property type="entry name" value="PEROXISOMAL MEMBRANE PROTEIN PEX29"/>
    <property type="match status" value="1"/>
</dbReference>
<name>A0A9P4IP25_9PEZI</name>
<keyword evidence="4 6" id="KW-0472">Membrane</keyword>
<feature type="transmembrane region" description="Helical" evidence="6">
    <location>
        <begin position="180"/>
        <end position="200"/>
    </location>
</feature>
<evidence type="ECO:0000256" key="3">
    <source>
        <dbReference type="ARBA" id="ARBA00022989"/>
    </source>
</evidence>
<feature type="region of interest" description="Disordered" evidence="5">
    <location>
        <begin position="1"/>
        <end position="73"/>
    </location>
</feature>
<evidence type="ECO:0000313" key="9">
    <source>
        <dbReference type="Proteomes" id="UP000799772"/>
    </source>
</evidence>
<comment type="subcellular location">
    <subcellularLocation>
        <location evidence="1">Membrane</location>
        <topology evidence="1">Multi-pass membrane protein</topology>
    </subcellularLocation>
</comment>
<keyword evidence="9" id="KW-1185">Reference proteome</keyword>
<dbReference type="Proteomes" id="UP000799772">
    <property type="component" value="Unassembled WGS sequence"/>
</dbReference>
<sequence length="471" mass="53173">MDEGTDDAFVNRNSPIPILIVNPEDDTLTPTDSEPSERRRDAFKNSMSPSRLKENISPSRLKEKLEQVSEKKSASSSLQDRMFTINIYLMTCSLSRLLQRIIPSDDSPTDAPSSDRRSRPAVERPNFSIPLMSNNFRRFNARIGVAFVFQNRLIRLFTWRRPTHTLSFLACYTFICLDPYLLAVAPLAATIFFIMVPAFLARHPPPPTSNVDPVMEKEIELYAYPLQGPPLAPAKKIRPAPDLSKDFFRNMRDLQNCMEDFSRLHDAVVSSIAPLTNFSNEAVSSALFLALTALACPLFVFSHLLPWRTLFLVGGWVAISLGHPSVIKSLQQSGAEKTVKEERKEAENFAQKFIADDIVLSSAPEKREVEIFELQQRVRATSSLFSSLGFGVDAEDEPEYELVMYSANPFTPLDPGRVSGARPKGTRFFEDVQPPRGWTWSESKWRLDLGSQDWVGERCNRTEEQKATKSG</sequence>
<organism evidence="8 9">
    <name type="scientific">Rhizodiscina lignyota</name>
    <dbReference type="NCBI Taxonomy" id="1504668"/>
    <lineage>
        <taxon>Eukaryota</taxon>
        <taxon>Fungi</taxon>
        <taxon>Dikarya</taxon>
        <taxon>Ascomycota</taxon>
        <taxon>Pezizomycotina</taxon>
        <taxon>Dothideomycetes</taxon>
        <taxon>Pleosporomycetidae</taxon>
        <taxon>Aulographales</taxon>
        <taxon>Rhizodiscinaceae</taxon>
        <taxon>Rhizodiscina</taxon>
    </lineage>
</organism>
<gene>
    <name evidence="8" type="ORF">NA57DRAFT_52975</name>
</gene>
<evidence type="ECO:0000256" key="6">
    <source>
        <dbReference type="SAM" id="Phobius"/>
    </source>
</evidence>
<dbReference type="GO" id="GO:0007031">
    <property type="term" value="P:peroxisome organization"/>
    <property type="evidence" value="ECO:0007669"/>
    <property type="project" value="UniProtKB-ARBA"/>
</dbReference>
<dbReference type="AlphaFoldDB" id="A0A9P4IP25"/>
<feature type="transmembrane region" description="Helical" evidence="6">
    <location>
        <begin position="282"/>
        <end position="301"/>
    </location>
</feature>
<evidence type="ECO:0000256" key="2">
    <source>
        <dbReference type="ARBA" id="ARBA00022692"/>
    </source>
</evidence>
<keyword evidence="3 6" id="KW-1133">Transmembrane helix</keyword>
<dbReference type="InterPro" id="IPR052816">
    <property type="entry name" value="Peroxisomal_Membrane_PEX28-32"/>
</dbReference>
<dbReference type="OrthoDB" id="74314at2759"/>
<dbReference type="InterPro" id="IPR010482">
    <property type="entry name" value="TECPR1-like_DysF"/>
</dbReference>
<evidence type="ECO:0000256" key="1">
    <source>
        <dbReference type="ARBA" id="ARBA00004141"/>
    </source>
</evidence>
<evidence type="ECO:0000259" key="7">
    <source>
        <dbReference type="Pfam" id="PF06398"/>
    </source>
</evidence>
<evidence type="ECO:0000256" key="4">
    <source>
        <dbReference type="ARBA" id="ARBA00023136"/>
    </source>
</evidence>
<feature type="domain" description="TECPR1-like DysF" evidence="7">
    <location>
        <begin position="127"/>
        <end position="462"/>
    </location>
</feature>
<comment type="caution">
    <text evidence="8">The sequence shown here is derived from an EMBL/GenBank/DDBJ whole genome shotgun (WGS) entry which is preliminary data.</text>
</comment>
<reference evidence="8" key="1">
    <citation type="journal article" date="2020" name="Stud. Mycol.">
        <title>101 Dothideomycetes genomes: a test case for predicting lifestyles and emergence of pathogens.</title>
        <authorList>
            <person name="Haridas S."/>
            <person name="Albert R."/>
            <person name="Binder M."/>
            <person name="Bloem J."/>
            <person name="Labutti K."/>
            <person name="Salamov A."/>
            <person name="Andreopoulos B."/>
            <person name="Baker S."/>
            <person name="Barry K."/>
            <person name="Bills G."/>
            <person name="Bluhm B."/>
            <person name="Cannon C."/>
            <person name="Castanera R."/>
            <person name="Culley D."/>
            <person name="Daum C."/>
            <person name="Ezra D."/>
            <person name="Gonzalez J."/>
            <person name="Henrissat B."/>
            <person name="Kuo A."/>
            <person name="Liang C."/>
            <person name="Lipzen A."/>
            <person name="Lutzoni F."/>
            <person name="Magnuson J."/>
            <person name="Mondo S."/>
            <person name="Nolan M."/>
            <person name="Ohm R."/>
            <person name="Pangilinan J."/>
            <person name="Park H.-J."/>
            <person name="Ramirez L."/>
            <person name="Alfaro M."/>
            <person name="Sun H."/>
            <person name="Tritt A."/>
            <person name="Yoshinaga Y."/>
            <person name="Zwiers L.-H."/>
            <person name="Turgeon B."/>
            <person name="Goodwin S."/>
            <person name="Spatafora J."/>
            <person name="Crous P."/>
            <person name="Grigoriev I."/>
        </authorList>
    </citation>
    <scope>NUCLEOTIDE SEQUENCE</scope>
    <source>
        <strain evidence="8">CBS 133067</strain>
    </source>
</reference>
<accession>A0A9P4IP25</accession>
<feature type="transmembrane region" description="Helical" evidence="6">
    <location>
        <begin position="307"/>
        <end position="327"/>
    </location>
</feature>
<protein>
    <recommendedName>
        <fullName evidence="7">TECPR1-like DysF domain-containing protein</fullName>
    </recommendedName>
</protein>
<evidence type="ECO:0000256" key="5">
    <source>
        <dbReference type="SAM" id="MobiDB-lite"/>
    </source>
</evidence>
<feature type="region of interest" description="Disordered" evidence="5">
    <location>
        <begin position="103"/>
        <end position="122"/>
    </location>
</feature>
<proteinExistence type="predicted"/>
<feature type="compositionally biased region" description="Basic and acidic residues" evidence="5">
    <location>
        <begin position="113"/>
        <end position="122"/>
    </location>
</feature>
<dbReference type="EMBL" id="ML978122">
    <property type="protein sequence ID" value="KAF2103458.1"/>
    <property type="molecule type" value="Genomic_DNA"/>
</dbReference>
<feature type="compositionally biased region" description="Basic and acidic residues" evidence="5">
    <location>
        <begin position="60"/>
        <end position="73"/>
    </location>
</feature>
<keyword evidence="2 6" id="KW-0812">Transmembrane</keyword>
<dbReference type="GO" id="GO:0005778">
    <property type="term" value="C:peroxisomal membrane"/>
    <property type="evidence" value="ECO:0007669"/>
    <property type="project" value="TreeGrafter"/>
</dbReference>
<evidence type="ECO:0000313" key="8">
    <source>
        <dbReference type="EMBL" id="KAF2103458.1"/>
    </source>
</evidence>